<proteinExistence type="predicted"/>
<name>A0A2P2K5T0_RHIMU</name>
<accession>A0A2P2K5T0</accession>
<feature type="signal peptide" evidence="1">
    <location>
        <begin position="1"/>
        <end position="21"/>
    </location>
</feature>
<feature type="chain" id="PRO_5015126985" evidence="1">
    <location>
        <begin position="22"/>
        <end position="81"/>
    </location>
</feature>
<reference evidence="2" key="1">
    <citation type="submission" date="2018-02" db="EMBL/GenBank/DDBJ databases">
        <title>Rhizophora mucronata_Transcriptome.</title>
        <authorList>
            <person name="Meera S.P."/>
            <person name="Sreeshan A."/>
            <person name="Augustine A."/>
        </authorList>
    </citation>
    <scope>NUCLEOTIDE SEQUENCE</scope>
    <source>
        <tissue evidence="2">Leaf</tissue>
    </source>
</reference>
<dbReference type="AlphaFoldDB" id="A0A2P2K5T0"/>
<dbReference type="EMBL" id="GGEC01020586">
    <property type="protein sequence ID" value="MBX01070.1"/>
    <property type="molecule type" value="Transcribed_RNA"/>
</dbReference>
<protein>
    <submittedName>
        <fullName evidence="2">Uncharacterized protein</fullName>
    </submittedName>
</protein>
<keyword evidence="1" id="KW-0732">Signal</keyword>
<sequence>MLLLLSISFLSVISILPFAFSYTKPLQTPPVAAVTSWPSENLVVKEKTDRIQRAIETQMRFSLSFAYSCGIFEACLETNIS</sequence>
<evidence type="ECO:0000313" key="2">
    <source>
        <dbReference type="EMBL" id="MBX01070.1"/>
    </source>
</evidence>
<evidence type="ECO:0000256" key="1">
    <source>
        <dbReference type="SAM" id="SignalP"/>
    </source>
</evidence>
<organism evidence="2">
    <name type="scientific">Rhizophora mucronata</name>
    <name type="common">Asiatic mangrove</name>
    <dbReference type="NCBI Taxonomy" id="61149"/>
    <lineage>
        <taxon>Eukaryota</taxon>
        <taxon>Viridiplantae</taxon>
        <taxon>Streptophyta</taxon>
        <taxon>Embryophyta</taxon>
        <taxon>Tracheophyta</taxon>
        <taxon>Spermatophyta</taxon>
        <taxon>Magnoliopsida</taxon>
        <taxon>eudicotyledons</taxon>
        <taxon>Gunneridae</taxon>
        <taxon>Pentapetalae</taxon>
        <taxon>rosids</taxon>
        <taxon>fabids</taxon>
        <taxon>Malpighiales</taxon>
        <taxon>Rhizophoraceae</taxon>
        <taxon>Rhizophora</taxon>
    </lineage>
</organism>